<evidence type="ECO:0000256" key="8">
    <source>
        <dbReference type="ARBA" id="ARBA00023242"/>
    </source>
</evidence>
<keyword evidence="6" id="KW-0805">Transcription regulation</keyword>
<keyword evidence="8" id="KW-0539">Nucleus</keyword>
<evidence type="ECO:0000256" key="5">
    <source>
        <dbReference type="ARBA" id="ARBA00022833"/>
    </source>
</evidence>
<dbReference type="STRING" id="1399860.A0A2C5XSU9"/>
<comment type="caution">
    <text evidence="13">The sequence shown here is derived from an EMBL/GenBank/DDBJ whole genome shotgun (WGS) entry which is preliminary data.</text>
</comment>
<dbReference type="GO" id="GO:0005634">
    <property type="term" value="C:nucleus"/>
    <property type="evidence" value="ECO:0007669"/>
    <property type="project" value="UniProtKB-SubCell"/>
</dbReference>
<name>A0A2C5XSU9_9HYPO</name>
<dbReference type="InterPro" id="IPR051565">
    <property type="entry name" value="Sal_C2H2-zinc-finger"/>
</dbReference>
<keyword evidence="7" id="KW-0804">Transcription</keyword>
<dbReference type="InterPro" id="IPR013087">
    <property type="entry name" value="Znf_C2H2_type"/>
</dbReference>
<dbReference type="GO" id="GO:0000981">
    <property type="term" value="F:DNA-binding transcription factor activity, RNA polymerase II-specific"/>
    <property type="evidence" value="ECO:0007669"/>
    <property type="project" value="TreeGrafter"/>
</dbReference>
<keyword evidence="3" id="KW-0677">Repeat</keyword>
<evidence type="ECO:0000256" key="11">
    <source>
        <dbReference type="SAM" id="MobiDB-lite"/>
    </source>
</evidence>
<accession>A0A2C5XSU9</accession>
<dbReference type="PROSITE" id="PS00028">
    <property type="entry name" value="ZINC_FINGER_C2H2_1"/>
    <property type="match status" value="2"/>
</dbReference>
<dbReference type="Gene3D" id="3.30.160.60">
    <property type="entry name" value="Classic Zinc Finger"/>
    <property type="match status" value="2"/>
</dbReference>
<dbReference type="AlphaFoldDB" id="A0A2C5XSU9"/>
<dbReference type="SMART" id="SM00355">
    <property type="entry name" value="ZnF_C2H2"/>
    <property type="match status" value="2"/>
</dbReference>
<dbReference type="GO" id="GO:0000978">
    <property type="term" value="F:RNA polymerase II cis-regulatory region sequence-specific DNA binding"/>
    <property type="evidence" value="ECO:0007669"/>
    <property type="project" value="TreeGrafter"/>
</dbReference>
<keyword evidence="5" id="KW-0862">Zinc</keyword>
<reference evidence="13 14" key="1">
    <citation type="submission" date="2017-06" db="EMBL/GenBank/DDBJ databases">
        <title>Ant-infecting Ophiocordyceps genomes reveal a high diversity of potential behavioral manipulation genes and a possible major role for enterotoxins.</title>
        <authorList>
            <person name="De Bekker C."/>
            <person name="Evans H.C."/>
            <person name="Brachmann A."/>
            <person name="Hughes D.P."/>
        </authorList>
    </citation>
    <scope>NUCLEOTIDE SEQUENCE [LARGE SCALE GENOMIC DNA]</scope>
    <source>
        <strain evidence="13 14">Map64</strain>
    </source>
</reference>
<evidence type="ECO:0000256" key="7">
    <source>
        <dbReference type="ARBA" id="ARBA00023163"/>
    </source>
</evidence>
<evidence type="ECO:0000313" key="13">
    <source>
        <dbReference type="EMBL" id="PHH58526.1"/>
    </source>
</evidence>
<dbReference type="FunFam" id="3.30.160.60:FF:000793">
    <property type="entry name" value="C2H2 finger domain protein FlbC"/>
    <property type="match status" value="1"/>
</dbReference>
<protein>
    <recommendedName>
        <fullName evidence="12">C2H2-type domain-containing protein</fullName>
    </recommendedName>
</protein>
<dbReference type="PANTHER" id="PTHR23233">
    <property type="entry name" value="SAL-LIKE PROTEIN"/>
    <property type="match status" value="1"/>
</dbReference>
<dbReference type="Pfam" id="PF00096">
    <property type="entry name" value="zf-C2H2"/>
    <property type="match status" value="2"/>
</dbReference>
<dbReference type="Proteomes" id="UP000226192">
    <property type="component" value="Unassembled WGS sequence"/>
</dbReference>
<feature type="region of interest" description="Disordered" evidence="11">
    <location>
        <begin position="149"/>
        <end position="187"/>
    </location>
</feature>
<dbReference type="SUPFAM" id="SSF57667">
    <property type="entry name" value="beta-beta-alpha zinc fingers"/>
    <property type="match status" value="1"/>
</dbReference>
<feature type="domain" description="C2H2-type" evidence="12">
    <location>
        <begin position="276"/>
        <end position="305"/>
    </location>
</feature>
<feature type="compositionally biased region" description="Basic and acidic residues" evidence="11">
    <location>
        <begin position="301"/>
        <end position="316"/>
    </location>
</feature>
<evidence type="ECO:0000256" key="2">
    <source>
        <dbReference type="ARBA" id="ARBA00022723"/>
    </source>
</evidence>
<evidence type="ECO:0000259" key="12">
    <source>
        <dbReference type="PROSITE" id="PS50157"/>
    </source>
</evidence>
<dbReference type="PROSITE" id="PS50157">
    <property type="entry name" value="ZINC_FINGER_C2H2_2"/>
    <property type="match status" value="2"/>
</dbReference>
<feature type="region of interest" description="Disordered" evidence="11">
    <location>
        <begin position="27"/>
        <end position="48"/>
    </location>
</feature>
<comment type="similarity">
    <text evidence="9">Belongs to the sal C2H2-type zinc-finger protein family.</text>
</comment>
<feature type="domain" description="C2H2-type" evidence="12">
    <location>
        <begin position="248"/>
        <end position="275"/>
    </location>
</feature>
<feature type="region of interest" description="Disordered" evidence="11">
    <location>
        <begin position="296"/>
        <end position="316"/>
    </location>
</feature>
<dbReference type="PANTHER" id="PTHR23233:SF84">
    <property type="entry name" value="FI23031P1"/>
    <property type="match status" value="1"/>
</dbReference>
<evidence type="ECO:0000256" key="1">
    <source>
        <dbReference type="ARBA" id="ARBA00004123"/>
    </source>
</evidence>
<gene>
    <name evidence="13" type="ORF">CDD81_5484</name>
</gene>
<feature type="compositionally biased region" description="Low complexity" evidence="11">
    <location>
        <begin position="170"/>
        <end position="187"/>
    </location>
</feature>
<proteinExistence type="inferred from homology"/>
<comment type="subcellular location">
    <subcellularLocation>
        <location evidence="1">Nucleus</location>
    </subcellularLocation>
</comment>
<keyword evidence="14" id="KW-1185">Reference proteome</keyword>
<feature type="region of interest" description="Disordered" evidence="11">
    <location>
        <begin position="105"/>
        <end position="128"/>
    </location>
</feature>
<evidence type="ECO:0000256" key="4">
    <source>
        <dbReference type="ARBA" id="ARBA00022771"/>
    </source>
</evidence>
<dbReference type="OrthoDB" id="6077919at2759"/>
<evidence type="ECO:0000256" key="10">
    <source>
        <dbReference type="PROSITE-ProRule" id="PRU00042"/>
    </source>
</evidence>
<dbReference type="GO" id="GO:0008270">
    <property type="term" value="F:zinc ion binding"/>
    <property type="evidence" value="ECO:0007669"/>
    <property type="project" value="UniProtKB-KW"/>
</dbReference>
<dbReference type="FunFam" id="3.30.160.60:FF:001102">
    <property type="entry name" value="Transcription factor IIIA"/>
    <property type="match status" value="1"/>
</dbReference>
<feature type="compositionally biased region" description="Low complexity" evidence="11">
    <location>
        <begin position="33"/>
        <end position="46"/>
    </location>
</feature>
<evidence type="ECO:0000313" key="14">
    <source>
        <dbReference type="Proteomes" id="UP000226192"/>
    </source>
</evidence>
<evidence type="ECO:0000256" key="3">
    <source>
        <dbReference type="ARBA" id="ARBA00022737"/>
    </source>
</evidence>
<keyword evidence="2" id="KW-0479">Metal-binding</keyword>
<evidence type="ECO:0000256" key="9">
    <source>
        <dbReference type="ARBA" id="ARBA00038474"/>
    </source>
</evidence>
<evidence type="ECO:0000256" key="6">
    <source>
        <dbReference type="ARBA" id="ARBA00023015"/>
    </source>
</evidence>
<organism evidence="13 14">
    <name type="scientific">Ophiocordyceps australis</name>
    <dbReference type="NCBI Taxonomy" id="1399860"/>
    <lineage>
        <taxon>Eukaryota</taxon>
        <taxon>Fungi</taxon>
        <taxon>Dikarya</taxon>
        <taxon>Ascomycota</taxon>
        <taxon>Pezizomycotina</taxon>
        <taxon>Sordariomycetes</taxon>
        <taxon>Hypocreomycetidae</taxon>
        <taxon>Hypocreales</taxon>
        <taxon>Ophiocordycipitaceae</taxon>
        <taxon>Ophiocordyceps</taxon>
    </lineage>
</organism>
<dbReference type="InterPro" id="IPR036236">
    <property type="entry name" value="Znf_C2H2_sf"/>
</dbReference>
<keyword evidence="4 10" id="KW-0863">Zinc-finger</keyword>
<dbReference type="EMBL" id="NJET01000424">
    <property type="protein sequence ID" value="PHH58526.1"/>
    <property type="molecule type" value="Genomic_DNA"/>
</dbReference>
<sequence>MSSAAGASLYMASQQQPNLNHNLLAAKHQHARASTSSASSMTSYSSIPVGPPSSADLMAMNRLHSTSAPYADAAYTTSGPAVGSHFAPTSSAPYDALGYAPASRQSSTFGVSPEADPARRLSQQHNMRVQADERRSFADALDASHGMLAMSQETPRNIYGSRSDRSSVDSYGFPSTHSTSSSMSSNGNFSSYYGDSVSDYSTAGSDIESVNSRTLPRPPGIMTQMPPAPQSMMSQFNSKIPSTTQKKHKCKVCDKRFTRPSSLQTHMYSHTGEKPFTCEVEGCGRHFSVVSNLRRHRKVHRGDARSEAGSEDHHSE</sequence>